<dbReference type="Proteomes" id="UP001630127">
    <property type="component" value="Unassembled WGS sequence"/>
</dbReference>
<proteinExistence type="predicted"/>
<evidence type="ECO:0000256" key="1">
    <source>
        <dbReference type="SAM" id="MobiDB-lite"/>
    </source>
</evidence>
<evidence type="ECO:0000313" key="4">
    <source>
        <dbReference type="Proteomes" id="UP001630127"/>
    </source>
</evidence>
<reference evidence="3 4" key="1">
    <citation type="submission" date="2024-11" db="EMBL/GenBank/DDBJ databases">
        <title>A near-complete genome assembly of Cinchona calisaya.</title>
        <authorList>
            <person name="Lian D.C."/>
            <person name="Zhao X.W."/>
            <person name="Wei L."/>
        </authorList>
    </citation>
    <scope>NUCLEOTIDE SEQUENCE [LARGE SCALE GENOMIC DNA]</scope>
    <source>
        <tissue evidence="3">Nenye</tissue>
    </source>
</reference>
<protein>
    <recommendedName>
        <fullName evidence="5">Secreted protein</fullName>
    </recommendedName>
</protein>
<evidence type="ECO:0000256" key="2">
    <source>
        <dbReference type="SAM" id="SignalP"/>
    </source>
</evidence>
<keyword evidence="4" id="KW-1185">Reference proteome</keyword>
<feature type="chain" id="PRO_5044751174" description="Secreted protein" evidence="2">
    <location>
        <begin position="19"/>
        <end position="89"/>
    </location>
</feature>
<organism evidence="3 4">
    <name type="scientific">Cinchona calisaya</name>
    <dbReference type="NCBI Taxonomy" id="153742"/>
    <lineage>
        <taxon>Eukaryota</taxon>
        <taxon>Viridiplantae</taxon>
        <taxon>Streptophyta</taxon>
        <taxon>Embryophyta</taxon>
        <taxon>Tracheophyta</taxon>
        <taxon>Spermatophyta</taxon>
        <taxon>Magnoliopsida</taxon>
        <taxon>eudicotyledons</taxon>
        <taxon>Gunneridae</taxon>
        <taxon>Pentapetalae</taxon>
        <taxon>asterids</taxon>
        <taxon>lamiids</taxon>
        <taxon>Gentianales</taxon>
        <taxon>Rubiaceae</taxon>
        <taxon>Cinchonoideae</taxon>
        <taxon>Cinchoneae</taxon>
        <taxon>Cinchona</taxon>
    </lineage>
</organism>
<evidence type="ECO:0000313" key="3">
    <source>
        <dbReference type="EMBL" id="KAL3530808.1"/>
    </source>
</evidence>
<dbReference type="EMBL" id="JBJUIK010000004">
    <property type="protein sequence ID" value="KAL3530808.1"/>
    <property type="molecule type" value="Genomic_DNA"/>
</dbReference>
<dbReference type="AlphaFoldDB" id="A0ABD3AIK2"/>
<gene>
    <name evidence="3" type="ORF">ACH5RR_010130</name>
</gene>
<sequence length="89" mass="8657">MAMILLLAISLLLQGTLGVFLPAMCKSVEAGVGPSRRAMSRIKSSGVASSPVSAIVAGPIPGSDAASDPAISPAGSEASLPDTSAPAPL</sequence>
<keyword evidence="2" id="KW-0732">Signal</keyword>
<accession>A0ABD3AIK2</accession>
<evidence type="ECO:0008006" key="5">
    <source>
        <dbReference type="Google" id="ProtNLM"/>
    </source>
</evidence>
<name>A0ABD3AIK2_9GENT</name>
<feature type="signal peptide" evidence="2">
    <location>
        <begin position="1"/>
        <end position="18"/>
    </location>
</feature>
<comment type="caution">
    <text evidence="3">The sequence shown here is derived from an EMBL/GenBank/DDBJ whole genome shotgun (WGS) entry which is preliminary data.</text>
</comment>
<feature type="compositionally biased region" description="Low complexity" evidence="1">
    <location>
        <begin position="61"/>
        <end position="76"/>
    </location>
</feature>
<feature type="region of interest" description="Disordered" evidence="1">
    <location>
        <begin position="59"/>
        <end position="89"/>
    </location>
</feature>